<dbReference type="AlphaFoldDB" id="A0A1Y2L953"/>
<organism evidence="3 4">
    <name type="scientific">Thalassospira alkalitolerans</name>
    <dbReference type="NCBI Taxonomy" id="1293890"/>
    <lineage>
        <taxon>Bacteria</taxon>
        <taxon>Pseudomonadati</taxon>
        <taxon>Pseudomonadota</taxon>
        <taxon>Alphaproteobacteria</taxon>
        <taxon>Rhodospirillales</taxon>
        <taxon>Thalassospiraceae</taxon>
        <taxon>Thalassospira</taxon>
    </lineage>
</organism>
<accession>A0A1Y2L953</accession>
<feature type="compositionally biased region" description="Basic and acidic residues" evidence="2">
    <location>
        <begin position="219"/>
        <end position="228"/>
    </location>
</feature>
<dbReference type="Proteomes" id="UP000193396">
    <property type="component" value="Unassembled WGS sequence"/>
</dbReference>
<comment type="caution">
    <text evidence="3">The sequence shown here is derived from an EMBL/GenBank/DDBJ whole genome shotgun (WGS) entry which is preliminary data.</text>
</comment>
<protein>
    <submittedName>
        <fullName evidence="3">Uncharacterized protein</fullName>
    </submittedName>
</protein>
<feature type="coiled-coil region" evidence="1">
    <location>
        <begin position="91"/>
        <end position="118"/>
    </location>
</feature>
<gene>
    <name evidence="3" type="ORF">TALK_13480</name>
</gene>
<evidence type="ECO:0000313" key="3">
    <source>
        <dbReference type="EMBL" id="OSQ47037.1"/>
    </source>
</evidence>
<evidence type="ECO:0000313" key="4">
    <source>
        <dbReference type="Proteomes" id="UP000193396"/>
    </source>
</evidence>
<sequence length="316" mass="35032">MDIGAASESVLHGDIIFAETDENNARTDLSPQELRDFALKLGKIEDNDEMLAAAAGLLPSRIMSGYFAHLDDRLRQTRQDSAKARANAHYMALLQTQLDGLEADIKILNNEINDILQRSLSQENMDYLANIRDPERKAQEEMRLMRKGLESGKITQETFNEFEEFWDTRTTKMANHNYVENIMKNGSAEERHTIASTADINAVREGRAVLEDIEKQEVEDTLEHRDDTGNAVQQNDNTSNFGLSGLSFDDAFGAPSGSFSTAHGLGEDNPLRGNAPPMRLEFETASAQTDIVKPDAKVELSTEQDLSAVTPANNLG</sequence>
<evidence type="ECO:0000256" key="1">
    <source>
        <dbReference type="SAM" id="Coils"/>
    </source>
</evidence>
<keyword evidence="4" id="KW-1185">Reference proteome</keyword>
<reference evidence="3 4" key="1">
    <citation type="submission" date="2014-03" db="EMBL/GenBank/DDBJ databases">
        <title>The draft genome sequence of Thalassospira alkalitolerans JCM 18968.</title>
        <authorList>
            <person name="Lai Q."/>
            <person name="Shao Z."/>
        </authorList>
    </citation>
    <scope>NUCLEOTIDE SEQUENCE [LARGE SCALE GENOMIC DNA]</scope>
    <source>
        <strain evidence="3 4">JCM 18968</strain>
    </source>
</reference>
<name>A0A1Y2L953_9PROT</name>
<keyword evidence="1" id="KW-0175">Coiled coil</keyword>
<feature type="region of interest" description="Disordered" evidence="2">
    <location>
        <begin position="219"/>
        <end position="238"/>
    </location>
</feature>
<dbReference type="EMBL" id="JFKB01000009">
    <property type="protein sequence ID" value="OSQ47037.1"/>
    <property type="molecule type" value="Genomic_DNA"/>
</dbReference>
<proteinExistence type="predicted"/>
<evidence type="ECO:0000256" key="2">
    <source>
        <dbReference type="SAM" id="MobiDB-lite"/>
    </source>
</evidence>